<keyword evidence="5" id="KW-0560">Oxidoreductase</keyword>
<keyword evidence="8" id="KW-1185">Reference proteome</keyword>
<keyword evidence="3" id="KW-0285">Flavoprotein</keyword>
<accession>A0ABU8K888</accession>
<evidence type="ECO:0000256" key="1">
    <source>
        <dbReference type="ARBA" id="ARBA00001917"/>
    </source>
</evidence>
<dbReference type="Proteomes" id="UP001366503">
    <property type="component" value="Unassembled WGS sequence"/>
</dbReference>
<dbReference type="SUPFAM" id="SSF55469">
    <property type="entry name" value="FMN-dependent nitroreductase-like"/>
    <property type="match status" value="1"/>
</dbReference>
<comment type="cofactor">
    <cofactor evidence="1">
        <name>FMN</name>
        <dbReference type="ChEBI" id="CHEBI:58210"/>
    </cofactor>
</comment>
<dbReference type="CDD" id="cd02136">
    <property type="entry name" value="PnbA_NfnB-like"/>
    <property type="match status" value="1"/>
</dbReference>
<gene>
    <name evidence="7" type="ORF">O7A05_06590</name>
</gene>
<dbReference type="Pfam" id="PF00881">
    <property type="entry name" value="Nitroreductase"/>
    <property type="match status" value="1"/>
</dbReference>
<evidence type="ECO:0000256" key="4">
    <source>
        <dbReference type="ARBA" id="ARBA00022643"/>
    </source>
</evidence>
<organism evidence="7 8">
    <name type="scientific">Mesorhizobium argentiipisi</name>
    <dbReference type="NCBI Taxonomy" id="3015175"/>
    <lineage>
        <taxon>Bacteria</taxon>
        <taxon>Pseudomonadati</taxon>
        <taxon>Pseudomonadota</taxon>
        <taxon>Alphaproteobacteria</taxon>
        <taxon>Hyphomicrobiales</taxon>
        <taxon>Phyllobacteriaceae</taxon>
        <taxon>Mesorhizobium</taxon>
    </lineage>
</organism>
<dbReference type="PANTHER" id="PTHR43673">
    <property type="entry name" value="NAD(P)H NITROREDUCTASE YDGI-RELATED"/>
    <property type="match status" value="1"/>
</dbReference>
<reference evidence="7 8" key="1">
    <citation type="submission" date="2022-12" db="EMBL/GenBank/DDBJ databases">
        <authorList>
            <person name="Muema E."/>
        </authorList>
    </citation>
    <scope>NUCLEOTIDE SEQUENCE [LARGE SCALE GENOMIC DNA]</scope>
    <source>
        <strain evidence="8">1330</strain>
    </source>
</reference>
<evidence type="ECO:0000313" key="8">
    <source>
        <dbReference type="Proteomes" id="UP001366503"/>
    </source>
</evidence>
<evidence type="ECO:0000256" key="5">
    <source>
        <dbReference type="ARBA" id="ARBA00023002"/>
    </source>
</evidence>
<evidence type="ECO:0000313" key="7">
    <source>
        <dbReference type="EMBL" id="MEI9401847.1"/>
    </source>
</evidence>
<dbReference type="PANTHER" id="PTHR43673:SF2">
    <property type="entry name" value="NITROREDUCTASE"/>
    <property type="match status" value="1"/>
</dbReference>
<keyword evidence="4" id="KW-0288">FMN</keyword>
<dbReference type="Gene3D" id="3.40.109.10">
    <property type="entry name" value="NADH Oxidase"/>
    <property type="match status" value="1"/>
</dbReference>
<dbReference type="InterPro" id="IPR029479">
    <property type="entry name" value="Nitroreductase"/>
</dbReference>
<sequence>MGNAVPEGPLGVREAVVGRRSVRRFLPTPVPSETVSAILAEAARAPSATNMQPWKVYVVTGTARDRLCRTVLDAANLGARSDEYAYMPSPLKEPYLSRRRRVGLDLYRLYQVARDDMEGPKRVMLRNFEFFDAPVGLFFTMDRELLLGSWLDCGMFMQNVMILARAYGLETCPQQAWCEYGAILHSELSIPDDEIILSGMALGIADHYAPENSLTTERQAPHEFTTFRGT</sequence>
<name>A0ABU8K888_9HYPH</name>
<feature type="domain" description="Nitroreductase" evidence="6">
    <location>
        <begin position="17"/>
        <end position="203"/>
    </location>
</feature>
<proteinExistence type="inferred from homology"/>
<dbReference type="EMBL" id="JAPYKO010000003">
    <property type="protein sequence ID" value="MEI9401847.1"/>
    <property type="molecule type" value="Genomic_DNA"/>
</dbReference>
<evidence type="ECO:0000256" key="3">
    <source>
        <dbReference type="ARBA" id="ARBA00022630"/>
    </source>
</evidence>
<protein>
    <submittedName>
        <fullName evidence="7">Nitroreductase</fullName>
    </submittedName>
</protein>
<dbReference type="InterPro" id="IPR000415">
    <property type="entry name" value="Nitroreductase-like"/>
</dbReference>
<comment type="similarity">
    <text evidence="2">Belongs to the nitroreductase family.</text>
</comment>
<evidence type="ECO:0000259" key="6">
    <source>
        <dbReference type="Pfam" id="PF00881"/>
    </source>
</evidence>
<comment type="caution">
    <text evidence="7">The sequence shown here is derived from an EMBL/GenBank/DDBJ whole genome shotgun (WGS) entry which is preliminary data.</text>
</comment>
<evidence type="ECO:0000256" key="2">
    <source>
        <dbReference type="ARBA" id="ARBA00007118"/>
    </source>
</evidence>